<evidence type="ECO:0000256" key="1">
    <source>
        <dbReference type="SAM" id="MobiDB-lite"/>
    </source>
</evidence>
<accession>A0ABT5N0E3</accession>
<name>A0ABT5N0E3_9BURK</name>
<evidence type="ECO:0000313" key="3">
    <source>
        <dbReference type="Proteomes" id="UP001528673"/>
    </source>
</evidence>
<dbReference type="Proteomes" id="UP001528673">
    <property type="component" value="Unassembled WGS sequence"/>
</dbReference>
<dbReference type="EMBL" id="JAQSIP010000006">
    <property type="protein sequence ID" value="MDD0839791.1"/>
    <property type="molecule type" value="Genomic_DNA"/>
</dbReference>
<dbReference type="Pfam" id="PF13646">
    <property type="entry name" value="HEAT_2"/>
    <property type="match status" value="2"/>
</dbReference>
<comment type="caution">
    <text evidence="2">The sequence shown here is derived from an EMBL/GenBank/DDBJ whole genome shotgun (WGS) entry which is preliminary data.</text>
</comment>
<protein>
    <submittedName>
        <fullName evidence="2">HEAT repeat domain-containing protein</fullName>
    </submittedName>
</protein>
<evidence type="ECO:0000313" key="2">
    <source>
        <dbReference type="EMBL" id="MDD0839791.1"/>
    </source>
</evidence>
<proteinExistence type="predicted"/>
<keyword evidence="3" id="KW-1185">Reference proteome</keyword>
<organism evidence="2 3">
    <name type="scientific">Curvibacter cyanobacteriorum</name>
    <dbReference type="NCBI Taxonomy" id="3026422"/>
    <lineage>
        <taxon>Bacteria</taxon>
        <taxon>Pseudomonadati</taxon>
        <taxon>Pseudomonadota</taxon>
        <taxon>Betaproteobacteria</taxon>
        <taxon>Burkholderiales</taxon>
        <taxon>Comamonadaceae</taxon>
        <taxon>Curvibacter</taxon>
    </lineage>
</organism>
<feature type="compositionally biased region" description="Polar residues" evidence="1">
    <location>
        <begin position="1"/>
        <end position="10"/>
    </location>
</feature>
<feature type="region of interest" description="Disordered" evidence="1">
    <location>
        <begin position="1"/>
        <end position="20"/>
    </location>
</feature>
<dbReference type="RefSeq" id="WP_273952311.1">
    <property type="nucleotide sequence ID" value="NZ_JAQSIP010000006.1"/>
</dbReference>
<dbReference type="InterPro" id="IPR011989">
    <property type="entry name" value="ARM-like"/>
</dbReference>
<dbReference type="InterPro" id="IPR016024">
    <property type="entry name" value="ARM-type_fold"/>
</dbReference>
<dbReference type="SUPFAM" id="SSF48371">
    <property type="entry name" value="ARM repeat"/>
    <property type="match status" value="1"/>
</dbReference>
<gene>
    <name evidence="2" type="ORF">PSQ40_14500</name>
</gene>
<sequence>MALIKPQSSAPVPDLDTASAPRSAELLQQLGSASAEDRRWAARDLVDCPGVSAELVRHLQTETESSVREVILTTLVRLGDAQAVSGLVDCMRSEEASLRNEAIEALKQLPTEVAPIMRQLLSDADSDMRIFAVNVLESLRHPLVESWLAEVIEKDPHVNVCATAVDLLGEVGSREVLEPLLRLKNRFAREPYIQFAADLAIKRILEG</sequence>
<reference evidence="2 3" key="1">
    <citation type="submission" date="2023-02" db="EMBL/GenBank/DDBJ databases">
        <title>Bacterial whole genomic sequence of Curvibacter sp. HBC61.</title>
        <authorList>
            <person name="Le V."/>
            <person name="Ko S.-R."/>
            <person name="Ahn C.-Y."/>
            <person name="Oh H.-M."/>
        </authorList>
    </citation>
    <scope>NUCLEOTIDE SEQUENCE [LARGE SCALE GENOMIC DNA]</scope>
    <source>
        <strain evidence="2 3">HBC61</strain>
    </source>
</reference>
<dbReference type="Gene3D" id="1.25.10.10">
    <property type="entry name" value="Leucine-rich Repeat Variant"/>
    <property type="match status" value="1"/>
</dbReference>